<dbReference type="SMART" id="SM00240">
    <property type="entry name" value="FHA"/>
    <property type="match status" value="1"/>
</dbReference>
<evidence type="ECO:0000256" key="1">
    <source>
        <dbReference type="ARBA" id="ARBA00022553"/>
    </source>
</evidence>
<keyword evidence="1" id="KW-0597">Phosphoprotein</keyword>
<feature type="region of interest" description="Disordered" evidence="2">
    <location>
        <begin position="45"/>
        <end position="102"/>
    </location>
</feature>
<dbReference type="InterPro" id="IPR000253">
    <property type="entry name" value="FHA_dom"/>
</dbReference>
<dbReference type="PANTHER" id="PTHR23308">
    <property type="entry name" value="NUCLEAR INHIBITOR OF PROTEIN PHOSPHATASE-1"/>
    <property type="match status" value="1"/>
</dbReference>
<organism evidence="4 5">
    <name type="scientific">Micrococcus cohnii</name>
    <dbReference type="NCBI Taxonomy" id="993416"/>
    <lineage>
        <taxon>Bacteria</taxon>
        <taxon>Bacillati</taxon>
        <taxon>Actinomycetota</taxon>
        <taxon>Actinomycetes</taxon>
        <taxon>Micrococcales</taxon>
        <taxon>Micrococcaceae</taxon>
        <taxon>Micrococcus</taxon>
    </lineage>
</organism>
<feature type="compositionally biased region" description="Low complexity" evidence="2">
    <location>
        <begin position="51"/>
        <end position="74"/>
    </location>
</feature>
<keyword evidence="5" id="KW-1185">Reference proteome</keyword>
<dbReference type="PROSITE" id="PS50006">
    <property type="entry name" value="FHA_DOMAIN"/>
    <property type="match status" value="1"/>
</dbReference>
<proteinExistence type="predicted"/>
<gene>
    <name evidence="4" type="ORF">HDA30_001799</name>
</gene>
<accession>A0A7W7M430</accession>
<protein>
    <recommendedName>
        <fullName evidence="3">FHA domain-containing protein</fullName>
    </recommendedName>
</protein>
<feature type="domain" description="FHA" evidence="3">
    <location>
        <begin position="126"/>
        <end position="175"/>
    </location>
</feature>
<dbReference type="SUPFAM" id="SSF49879">
    <property type="entry name" value="SMAD/FHA domain"/>
    <property type="match status" value="1"/>
</dbReference>
<evidence type="ECO:0000256" key="2">
    <source>
        <dbReference type="SAM" id="MobiDB-lite"/>
    </source>
</evidence>
<dbReference type="RefSeq" id="WP_184241901.1">
    <property type="nucleotide sequence ID" value="NZ_JACHNA010000001.1"/>
</dbReference>
<dbReference type="EMBL" id="JACHNA010000001">
    <property type="protein sequence ID" value="MBB4736291.1"/>
    <property type="molecule type" value="Genomic_DNA"/>
</dbReference>
<name>A0A7W7M430_9MICC</name>
<evidence type="ECO:0000313" key="4">
    <source>
        <dbReference type="EMBL" id="MBB4736291.1"/>
    </source>
</evidence>
<comment type="caution">
    <text evidence="4">The sequence shown here is derived from an EMBL/GenBank/DDBJ whole genome shotgun (WGS) entry which is preliminary data.</text>
</comment>
<dbReference type="InterPro" id="IPR008984">
    <property type="entry name" value="SMAD_FHA_dom_sf"/>
</dbReference>
<dbReference type="Proteomes" id="UP000540191">
    <property type="component" value="Unassembled WGS sequence"/>
</dbReference>
<dbReference type="AlphaFoldDB" id="A0A7W7M430"/>
<dbReference type="InterPro" id="IPR050923">
    <property type="entry name" value="Cell_Proc_Reg/RNA_Proc"/>
</dbReference>
<dbReference type="Gene3D" id="2.60.200.20">
    <property type="match status" value="1"/>
</dbReference>
<evidence type="ECO:0000313" key="5">
    <source>
        <dbReference type="Proteomes" id="UP000540191"/>
    </source>
</evidence>
<evidence type="ECO:0000259" key="3">
    <source>
        <dbReference type="PROSITE" id="PS50006"/>
    </source>
</evidence>
<sequence length="198" mass="20714">MNELAIAALRFGLLLALWILIVSIVASQGRDLIVGKKNKLRMRQAQQEAVGATSGRSGSSAAAGAAAGGSRAPAPEQPTPPDATDAAHQTITPVSDPTPAPKLARTLRITDGPKAGTRIGLGGEPLLMGRAQDADLVLEDDYASGRHARLFPQGTRWFLEDLGSTNGTFVDGTQVTRALPVGPDNTIRIGKTVMEIED</sequence>
<reference evidence="4 5" key="1">
    <citation type="submission" date="2020-08" db="EMBL/GenBank/DDBJ databases">
        <title>Sequencing the genomes of 1000 actinobacteria strains.</title>
        <authorList>
            <person name="Klenk H.-P."/>
        </authorList>
    </citation>
    <scope>NUCLEOTIDE SEQUENCE [LARGE SCALE GENOMIC DNA]</scope>
    <source>
        <strain evidence="4 5">DSM 23974</strain>
    </source>
</reference>
<dbReference type="Pfam" id="PF00498">
    <property type="entry name" value="FHA"/>
    <property type="match status" value="1"/>
</dbReference>